<sequence>MKKSQTVLDMENSLQKKKVLRHRLKIQLAQVELDIKEYQTQLNYLKDLERREKALEEIYYGVDELER</sequence>
<dbReference type="AlphaFoldDB" id="A0A133XVT9"/>
<dbReference type="EMBL" id="LSCQ01000067">
    <property type="protein sequence ID" value="KXB35050.1"/>
    <property type="molecule type" value="Genomic_DNA"/>
</dbReference>
<dbReference type="PATRIC" id="fig|87541.4.peg.1207"/>
<gene>
    <name evidence="2" type="ORF">HMPREF3187_01214</name>
</gene>
<proteinExistence type="predicted"/>
<feature type="coiled-coil region" evidence="1">
    <location>
        <begin position="21"/>
        <end position="48"/>
    </location>
</feature>
<name>A0A133XVT9_9LACT</name>
<dbReference type="Proteomes" id="UP000070422">
    <property type="component" value="Unassembled WGS sequence"/>
</dbReference>
<reference evidence="2 3" key="1">
    <citation type="submission" date="2016-01" db="EMBL/GenBank/DDBJ databases">
        <authorList>
            <person name="Oliw E.H."/>
        </authorList>
    </citation>
    <scope>NUCLEOTIDE SEQUENCE [LARGE SCALE GENOMIC DNA]</scope>
    <source>
        <strain evidence="2 3">KA00635</strain>
    </source>
</reference>
<evidence type="ECO:0000313" key="3">
    <source>
        <dbReference type="Proteomes" id="UP000070422"/>
    </source>
</evidence>
<comment type="caution">
    <text evidence="2">The sequence shown here is derived from an EMBL/GenBank/DDBJ whole genome shotgun (WGS) entry which is preliminary data.</text>
</comment>
<keyword evidence="1" id="KW-0175">Coiled coil</keyword>
<accession>A0A133XVT9</accession>
<evidence type="ECO:0000313" key="2">
    <source>
        <dbReference type="EMBL" id="KXB35050.1"/>
    </source>
</evidence>
<evidence type="ECO:0000256" key="1">
    <source>
        <dbReference type="SAM" id="Coils"/>
    </source>
</evidence>
<organism evidence="2 3">
    <name type="scientific">Aerococcus christensenii</name>
    <dbReference type="NCBI Taxonomy" id="87541"/>
    <lineage>
        <taxon>Bacteria</taxon>
        <taxon>Bacillati</taxon>
        <taxon>Bacillota</taxon>
        <taxon>Bacilli</taxon>
        <taxon>Lactobacillales</taxon>
        <taxon>Aerococcaceae</taxon>
        <taxon>Aerococcus</taxon>
    </lineage>
</organism>
<protein>
    <submittedName>
        <fullName evidence="2">Uncharacterized protein</fullName>
    </submittedName>
</protein>
<dbReference type="RefSeq" id="WP_060936998.1">
    <property type="nucleotide sequence ID" value="NZ_CP118095.1"/>
</dbReference>